<keyword evidence="1" id="KW-0812">Transmembrane</keyword>
<gene>
    <name evidence="2" type="ORF">SCLTRI_LOCUS3076</name>
</gene>
<dbReference type="OrthoDB" id="5322539at2759"/>
<organism evidence="2 3">
    <name type="scientific">Sclerotinia trifoliorum</name>
    <dbReference type="NCBI Taxonomy" id="28548"/>
    <lineage>
        <taxon>Eukaryota</taxon>
        <taxon>Fungi</taxon>
        <taxon>Dikarya</taxon>
        <taxon>Ascomycota</taxon>
        <taxon>Pezizomycotina</taxon>
        <taxon>Leotiomycetes</taxon>
        <taxon>Helotiales</taxon>
        <taxon>Sclerotiniaceae</taxon>
        <taxon>Sclerotinia</taxon>
    </lineage>
</organism>
<evidence type="ECO:0000256" key="1">
    <source>
        <dbReference type="SAM" id="Phobius"/>
    </source>
</evidence>
<keyword evidence="1" id="KW-0472">Membrane</keyword>
<dbReference type="PANTHER" id="PTHR35041">
    <property type="entry name" value="MEDIATOR OF RNA POLYMERASE II TRANSCRIPTION SUBUNIT 1"/>
    <property type="match status" value="1"/>
</dbReference>
<dbReference type="Proteomes" id="UP000624404">
    <property type="component" value="Unassembled WGS sequence"/>
</dbReference>
<feature type="transmembrane region" description="Helical" evidence="1">
    <location>
        <begin position="599"/>
        <end position="620"/>
    </location>
</feature>
<accession>A0A8H2VQU0</accession>
<comment type="caution">
    <text evidence="2">The sequence shown here is derived from an EMBL/GenBank/DDBJ whole genome shotgun (WGS) entry which is preliminary data.</text>
</comment>
<protein>
    <submittedName>
        <fullName evidence="2">99d2a242-9fa0-44a4-bc82-03ff5ee03c5d</fullName>
    </submittedName>
</protein>
<evidence type="ECO:0000313" key="3">
    <source>
        <dbReference type="Proteomes" id="UP000624404"/>
    </source>
</evidence>
<keyword evidence="3" id="KW-1185">Reference proteome</keyword>
<dbReference type="AlphaFoldDB" id="A0A8H2VQU0"/>
<name>A0A8H2VQU0_9HELO</name>
<reference evidence="2" key="1">
    <citation type="submission" date="2020-10" db="EMBL/GenBank/DDBJ databases">
        <authorList>
            <person name="Kusch S."/>
        </authorList>
    </citation>
    <scope>NUCLEOTIDE SEQUENCE</scope>
    <source>
        <strain evidence="2">SwB9</strain>
    </source>
</reference>
<evidence type="ECO:0000313" key="2">
    <source>
        <dbReference type="EMBL" id="CAD6443284.1"/>
    </source>
</evidence>
<sequence length="699" mass="77907">MANSNHEVLNSEDIIEMDEQETRTHHCPKTIHQKEAFYFQHVEILGQENRQYPIRVDSIHSNLSVKSENSDGESIHSTIRHFNESEDDSVESSKPSHHTYHDGIFWRSPITMGGNLLIGILASISHHVFNTSMVGKQVGDELSQQWTLRYGTSSAFISQVCLVSSVGFAYTQWLWKSLYHKDTKVSIKCLDAAFVADTSVISFFNKEMLWKLKLTSLLATVIKTLPMASILTPGTLFVMPSTKIVRTHANVSSLDMYGSDQPSRFTYSVPVNLTENLQNEIFLGPRTIITRLSTATATQGQILPISAPLFNSSYEVQFYGPIVKCKEADAATAKIIQNLRNQFIAGFTAPITEVSNYYYAFVPNLSNYTNSSLPNNGVTVIPQMRLEQPQNASNELWMGYTRYVESKSFQTEDHYTVCSLYNASYNLNITLQEGTQTITNKSLHVLNMVPYPDIKSPASNNLMVQHAYSAYMWSLTDLIVGSMGIFKATPSYPGLPSTYFSEITSQISHTSLLGSSDLDAFFERKSTNPMGSNNTTAGEQRTQDINLSGNATLETLVEELSWNITCSFMNSNLLSPYRNTSILSTTSINIYAYHSSTLLLSYGLAILAALIANALGAYAYHINGRSHNKSFSAILAATRDKEFGHLLPGKLRGKIPLPHSVLRTQLRFVDLDGGGVDEQGMAHGKDRGGREFRIVGWRR</sequence>
<proteinExistence type="predicted"/>
<keyword evidence="1" id="KW-1133">Transmembrane helix</keyword>
<dbReference type="PANTHER" id="PTHR35041:SF3">
    <property type="entry name" value="FORMYLMETHIONINE DEFORMYLASE-LIKE PROTEIN"/>
    <property type="match status" value="1"/>
</dbReference>
<dbReference type="EMBL" id="CAJHIA010000010">
    <property type="protein sequence ID" value="CAD6443284.1"/>
    <property type="molecule type" value="Genomic_DNA"/>
</dbReference>